<evidence type="ECO:0008006" key="4">
    <source>
        <dbReference type="Google" id="ProtNLM"/>
    </source>
</evidence>
<evidence type="ECO:0000313" key="3">
    <source>
        <dbReference type="Proteomes" id="UP000008960"/>
    </source>
</evidence>
<dbReference type="Proteomes" id="UP000008960">
    <property type="component" value="Chromosome"/>
</dbReference>
<reference evidence="2 3" key="1">
    <citation type="submission" date="2010-03" db="EMBL/GenBank/DDBJ databases">
        <title>The genome sequence of Clostridiales sp. SSC/2.</title>
        <authorList>
            <consortium name="metaHIT consortium -- http://www.metahit.eu/"/>
            <person name="Pajon A."/>
            <person name="Turner K."/>
            <person name="Parkhill J."/>
            <person name="Duncan S."/>
            <person name="Flint H."/>
        </authorList>
    </citation>
    <scope>NUCLEOTIDE SEQUENCE [LARGE SCALE GENOMIC DNA]</scope>
    <source>
        <strain evidence="2 3">SSC/2</strain>
    </source>
</reference>
<gene>
    <name evidence="2" type="ORF">CL2_30110</name>
</gene>
<keyword evidence="1" id="KW-0472">Membrane</keyword>
<sequence>MIVGFLSGLVIGAVAGVAVMSLCAVAKERDEL</sequence>
<keyword evidence="1" id="KW-0812">Transmembrane</keyword>
<evidence type="ECO:0000313" key="2">
    <source>
        <dbReference type="EMBL" id="CBL39783.1"/>
    </source>
</evidence>
<dbReference type="EMBL" id="FP929061">
    <property type="protein sequence ID" value="CBL39783.1"/>
    <property type="molecule type" value="Genomic_DNA"/>
</dbReference>
<organism evidence="2 3">
    <name type="scientific">Anaerostipes hadrus</name>
    <dbReference type="NCBI Taxonomy" id="649756"/>
    <lineage>
        <taxon>Bacteria</taxon>
        <taxon>Bacillati</taxon>
        <taxon>Bacillota</taxon>
        <taxon>Clostridia</taxon>
        <taxon>Lachnospirales</taxon>
        <taxon>Lachnospiraceae</taxon>
        <taxon>Anaerostipes</taxon>
    </lineage>
</organism>
<name>D4MWL7_ANAHA</name>
<proteinExistence type="predicted"/>
<keyword evidence="1" id="KW-1133">Transmembrane helix</keyword>
<evidence type="ECO:0000256" key="1">
    <source>
        <dbReference type="SAM" id="Phobius"/>
    </source>
</evidence>
<reference evidence="2 3" key="2">
    <citation type="submission" date="2010-03" db="EMBL/GenBank/DDBJ databases">
        <authorList>
            <person name="Pajon A."/>
        </authorList>
    </citation>
    <scope>NUCLEOTIDE SEQUENCE [LARGE SCALE GENOMIC DNA]</scope>
    <source>
        <strain evidence="2 3">SSC/2</strain>
    </source>
</reference>
<protein>
    <recommendedName>
        <fullName evidence="4">DUF3789 domain-containing protein</fullName>
    </recommendedName>
</protein>
<feature type="transmembrane region" description="Helical" evidence="1">
    <location>
        <begin position="6"/>
        <end position="26"/>
    </location>
</feature>
<dbReference type="RefSeq" id="WP_015530875.1">
    <property type="nucleotide sequence ID" value="NC_021016.1"/>
</dbReference>
<dbReference type="KEGG" id="bprl:CL2_30110"/>
<accession>D4MWL7</accession>
<dbReference type="AlphaFoldDB" id="D4MWL7"/>